<proteinExistence type="predicted"/>
<evidence type="ECO:0000313" key="1">
    <source>
        <dbReference type="EMBL" id="NME69722.1"/>
    </source>
</evidence>
<gene>
    <name evidence="1" type="ORF">HHU12_17230</name>
</gene>
<dbReference type="Proteomes" id="UP000576082">
    <property type="component" value="Unassembled WGS sequence"/>
</dbReference>
<name>A0A7X9RVY4_9BACT</name>
<accession>A0A7X9RVY4</accession>
<comment type="caution">
    <text evidence="1">The sequence shown here is derived from an EMBL/GenBank/DDBJ whole genome shotgun (WGS) entry which is preliminary data.</text>
</comment>
<sequence length="54" mass="6318">MKVEHKSLLKGDDNLQYFYFKISVAGYASTENRNPYKNKDPSNPDWITWVHLSA</sequence>
<dbReference type="AlphaFoldDB" id="A0A7X9RVY4"/>
<evidence type="ECO:0000313" key="2">
    <source>
        <dbReference type="Proteomes" id="UP000576082"/>
    </source>
</evidence>
<keyword evidence="2" id="KW-1185">Reference proteome</keyword>
<dbReference type="EMBL" id="JABANE010000047">
    <property type="protein sequence ID" value="NME69722.1"/>
    <property type="molecule type" value="Genomic_DNA"/>
</dbReference>
<protein>
    <submittedName>
        <fullName evidence="1">Uncharacterized protein</fullName>
    </submittedName>
</protein>
<reference evidence="1 2" key="1">
    <citation type="submission" date="2020-04" db="EMBL/GenBank/DDBJ databases">
        <title>Flammeovirga sp. SR4, a novel species isolated from seawater.</title>
        <authorList>
            <person name="Wang X."/>
        </authorList>
    </citation>
    <scope>NUCLEOTIDE SEQUENCE [LARGE SCALE GENOMIC DNA]</scope>
    <source>
        <strain evidence="1 2">ATCC 23126</strain>
    </source>
</reference>
<organism evidence="1 2">
    <name type="scientific">Flammeovirga aprica JL-4</name>
    <dbReference type="NCBI Taxonomy" id="694437"/>
    <lineage>
        <taxon>Bacteria</taxon>
        <taxon>Pseudomonadati</taxon>
        <taxon>Bacteroidota</taxon>
        <taxon>Cytophagia</taxon>
        <taxon>Cytophagales</taxon>
        <taxon>Flammeovirgaceae</taxon>
        <taxon>Flammeovirga</taxon>
    </lineage>
</organism>
<dbReference type="RefSeq" id="WP_169657981.1">
    <property type="nucleotide sequence ID" value="NZ_JABANE010000047.1"/>
</dbReference>